<feature type="non-terminal residue" evidence="1">
    <location>
        <position position="1"/>
    </location>
</feature>
<sequence>SFTIRRWMGVEVNMAEREKAKNDLAEICYAIGCSGMNSNCPGDHRCMIVRKVMGKYVSEIKRNDD</sequence>
<dbReference type="AlphaFoldDB" id="A0A0F9DNW8"/>
<name>A0A0F9DNW8_9ZZZZ</name>
<proteinExistence type="predicted"/>
<gene>
    <name evidence="1" type="ORF">LCGC14_2255030</name>
</gene>
<protein>
    <submittedName>
        <fullName evidence="1">Uncharacterized protein</fullName>
    </submittedName>
</protein>
<reference evidence="1" key="1">
    <citation type="journal article" date="2015" name="Nature">
        <title>Complex archaea that bridge the gap between prokaryotes and eukaryotes.</title>
        <authorList>
            <person name="Spang A."/>
            <person name="Saw J.H."/>
            <person name="Jorgensen S.L."/>
            <person name="Zaremba-Niedzwiedzka K."/>
            <person name="Martijn J."/>
            <person name="Lind A.E."/>
            <person name="van Eijk R."/>
            <person name="Schleper C."/>
            <person name="Guy L."/>
            <person name="Ettema T.J."/>
        </authorList>
    </citation>
    <scope>NUCLEOTIDE SEQUENCE</scope>
</reference>
<dbReference type="EMBL" id="LAZR01030827">
    <property type="protein sequence ID" value="KKL55481.1"/>
    <property type="molecule type" value="Genomic_DNA"/>
</dbReference>
<organism evidence="1">
    <name type="scientific">marine sediment metagenome</name>
    <dbReference type="NCBI Taxonomy" id="412755"/>
    <lineage>
        <taxon>unclassified sequences</taxon>
        <taxon>metagenomes</taxon>
        <taxon>ecological metagenomes</taxon>
    </lineage>
</organism>
<accession>A0A0F9DNW8</accession>
<evidence type="ECO:0000313" key="1">
    <source>
        <dbReference type="EMBL" id="KKL55481.1"/>
    </source>
</evidence>
<comment type="caution">
    <text evidence="1">The sequence shown here is derived from an EMBL/GenBank/DDBJ whole genome shotgun (WGS) entry which is preliminary data.</text>
</comment>